<evidence type="ECO:0000256" key="1">
    <source>
        <dbReference type="SAM" id="Phobius"/>
    </source>
</evidence>
<dbReference type="CDD" id="cd03395">
    <property type="entry name" value="PAP2_like_4"/>
    <property type="match status" value="1"/>
</dbReference>
<keyword evidence="4" id="KW-1185">Reference proteome</keyword>
<protein>
    <submittedName>
        <fullName evidence="3">Phosphatase PAP2 family protein</fullName>
    </submittedName>
</protein>
<dbReference type="InterPro" id="IPR036938">
    <property type="entry name" value="PAP2/HPO_sf"/>
</dbReference>
<proteinExistence type="predicted"/>
<keyword evidence="1" id="KW-1133">Transmembrane helix</keyword>
<feature type="transmembrane region" description="Helical" evidence="1">
    <location>
        <begin position="26"/>
        <end position="49"/>
    </location>
</feature>
<evidence type="ECO:0000313" key="3">
    <source>
        <dbReference type="EMBL" id="AVR45711.1"/>
    </source>
</evidence>
<feature type="transmembrane region" description="Helical" evidence="1">
    <location>
        <begin position="56"/>
        <end position="75"/>
    </location>
</feature>
<gene>
    <name evidence="3" type="ORF">C7S20_10850</name>
</gene>
<feature type="transmembrane region" description="Helical" evidence="1">
    <location>
        <begin position="107"/>
        <end position="128"/>
    </location>
</feature>
<dbReference type="Proteomes" id="UP000241507">
    <property type="component" value="Chromosome"/>
</dbReference>
<keyword evidence="1" id="KW-0472">Membrane</keyword>
<dbReference type="Pfam" id="PF01569">
    <property type="entry name" value="PAP2"/>
    <property type="match status" value="1"/>
</dbReference>
<dbReference type="AlphaFoldDB" id="A0A2R3Z603"/>
<feature type="transmembrane region" description="Helical" evidence="1">
    <location>
        <begin position="135"/>
        <end position="155"/>
    </location>
</feature>
<reference evidence="4" key="1">
    <citation type="submission" date="2018-03" db="EMBL/GenBank/DDBJ databases">
        <title>Gramella fulva sp. nov., isolated from a dry surface of tidal flat.</title>
        <authorList>
            <person name="Hwang S.H."/>
            <person name="Hwang W.M."/>
            <person name="Kang K."/>
            <person name="Ahn T.-Y."/>
        </authorList>
    </citation>
    <scope>NUCLEOTIDE SEQUENCE [LARGE SCALE GENOMIC DNA]</scope>
    <source>
        <strain evidence="4">SH35</strain>
    </source>
</reference>
<feature type="domain" description="Phosphatidic acid phosphatase type 2/haloperoxidase" evidence="2">
    <location>
        <begin position="60"/>
        <end position="176"/>
    </location>
</feature>
<dbReference type="SUPFAM" id="SSF48317">
    <property type="entry name" value="Acid phosphatase/Vanadium-dependent haloperoxidase"/>
    <property type="match status" value="1"/>
</dbReference>
<dbReference type="SMART" id="SM00014">
    <property type="entry name" value="acidPPc"/>
    <property type="match status" value="1"/>
</dbReference>
<evidence type="ECO:0000259" key="2">
    <source>
        <dbReference type="SMART" id="SM00014"/>
    </source>
</evidence>
<dbReference type="OrthoDB" id="9789113at2"/>
<dbReference type="PANTHER" id="PTHR14969:SF13">
    <property type="entry name" value="AT30094P"/>
    <property type="match status" value="1"/>
</dbReference>
<dbReference type="InterPro" id="IPR000326">
    <property type="entry name" value="PAP2/HPO"/>
</dbReference>
<accession>A0A2R3Z603</accession>
<name>A0A2R3Z603_9FLAO</name>
<evidence type="ECO:0000313" key="4">
    <source>
        <dbReference type="Proteomes" id="UP000241507"/>
    </source>
</evidence>
<dbReference type="KEGG" id="grs:C7S20_10850"/>
<organism evidence="3 4">
    <name type="scientific">Christiangramia fulva</name>
    <dbReference type="NCBI Taxonomy" id="2126553"/>
    <lineage>
        <taxon>Bacteria</taxon>
        <taxon>Pseudomonadati</taxon>
        <taxon>Bacteroidota</taxon>
        <taxon>Flavobacteriia</taxon>
        <taxon>Flavobacteriales</taxon>
        <taxon>Flavobacteriaceae</taxon>
        <taxon>Christiangramia</taxon>
    </lineage>
</organism>
<dbReference type="EMBL" id="CP028136">
    <property type="protein sequence ID" value="AVR45711.1"/>
    <property type="molecule type" value="Genomic_DNA"/>
</dbReference>
<sequence>MMEKLAALDRELFLYFNNLGSERWDWLWVALSDKWMAIPFYAVLLYLLFKKLGWRSTLITMLVVALLITATDQLANFFKHTFERPRPCRQEGVMEFARFVAERCGRYGFFSAHSANSMGVAVFLSLIFKSFYRNLYLILIFWAILVSYSRIYLGVHYPGDVLTGWFFGVILGFLFYQLWLKIYEKLRKAKENSGKA</sequence>
<dbReference type="Gene3D" id="1.20.144.10">
    <property type="entry name" value="Phosphatidic acid phosphatase type 2/haloperoxidase"/>
    <property type="match status" value="1"/>
</dbReference>
<keyword evidence="1" id="KW-0812">Transmembrane</keyword>
<dbReference type="PANTHER" id="PTHR14969">
    <property type="entry name" value="SPHINGOSINE-1-PHOSPHATE PHOSPHOHYDROLASE"/>
    <property type="match status" value="1"/>
</dbReference>
<feature type="transmembrane region" description="Helical" evidence="1">
    <location>
        <begin position="161"/>
        <end position="180"/>
    </location>
</feature>